<protein>
    <recommendedName>
        <fullName evidence="1">type I protein arginine methyltransferase</fullName>
        <ecNumber evidence="1">2.1.1.319</ecNumber>
    </recommendedName>
</protein>
<gene>
    <name evidence="9" type="primary">20216775</name>
    <name evidence="8" type="ORF">HELRODRAFT_87604</name>
</gene>
<dbReference type="Proteomes" id="UP000015101">
    <property type="component" value="Unassembled WGS sequence"/>
</dbReference>
<dbReference type="EC" id="2.1.1.319" evidence="1"/>
<dbReference type="InterPro" id="IPR055135">
    <property type="entry name" value="PRMT_dom"/>
</dbReference>
<dbReference type="GO" id="GO:0032259">
    <property type="term" value="P:methylation"/>
    <property type="evidence" value="ECO:0007669"/>
    <property type="project" value="UniProtKB-KW"/>
</dbReference>
<dbReference type="InterPro" id="IPR029063">
    <property type="entry name" value="SAM-dependent_MTases_sf"/>
</dbReference>
<comment type="catalytic activity">
    <reaction evidence="5">
        <text>L-arginyl-[protein] + S-adenosyl-L-methionine = N(omega)-methyl-L-arginyl-[protein] + S-adenosyl-L-homocysteine + H(+)</text>
        <dbReference type="Rhea" id="RHEA:48100"/>
        <dbReference type="Rhea" id="RHEA-COMP:10532"/>
        <dbReference type="Rhea" id="RHEA-COMP:11990"/>
        <dbReference type="ChEBI" id="CHEBI:15378"/>
        <dbReference type="ChEBI" id="CHEBI:29965"/>
        <dbReference type="ChEBI" id="CHEBI:57856"/>
        <dbReference type="ChEBI" id="CHEBI:59789"/>
        <dbReference type="ChEBI" id="CHEBI:65280"/>
    </reaction>
    <physiologicalReaction direction="left-to-right" evidence="5">
        <dbReference type="Rhea" id="RHEA:48101"/>
    </physiologicalReaction>
</comment>
<dbReference type="CDD" id="cd02440">
    <property type="entry name" value="AdoMet_MTases"/>
    <property type="match status" value="1"/>
</dbReference>
<dbReference type="GO" id="GO:0005634">
    <property type="term" value="C:nucleus"/>
    <property type="evidence" value="ECO:0000318"/>
    <property type="project" value="GO_Central"/>
</dbReference>
<dbReference type="Pfam" id="PF06325">
    <property type="entry name" value="PrmA"/>
    <property type="match status" value="1"/>
</dbReference>
<dbReference type="GO" id="GO:0035242">
    <property type="term" value="F:protein-arginine omega-N asymmetric methyltransferase activity"/>
    <property type="evidence" value="ECO:0007669"/>
    <property type="project" value="UniProtKB-EC"/>
</dbReference>
<dbReference type="SMR" id="T1G6S8"/>
<dbReference type="PANTHER" id="PTHR11006">
    <property type="entry name" value="PROTEIN ARGININE N-METHYLTRANSFERASE"/>
    <property type="match status" value="1"/>
</dbReference>
<evidence type="ECO:0000313" key="10">
    <source>
        <dbReference type="Proteomes" id="UP000015101"/>
    </source>
</evidence>
<sequence>DDDYYFESYDHYSIHEEMLKDKVRTQSYKDAMIMNPSSFAKKVVIDLGCGTSILSMFAVQAGAELVYAIDQSEIIYTAMDIVRWNGLEKKIKCIKSKIEEAKLPCKKVDIIVSEWMGYFLLFESMLESVIYCRDNFLAPGGLVLPSHCNIFLGAFDSSKYWRSRVKYWDDVYGFKMSCIKTAIITEVDVDVLGAESVLTDICCIKQLDIMTVQSEDLDFDSSFRLLALRDGVIHGFFGFFDTVFDLKNRVEFSTGPFEPETHWKQSIFLLAQPIPVCKGQHIDGRIYVKRSKKDHRSLDVNIIIGNKKHKYFMN</sequence>
<dbReference type="GO" id="GO:0006338">
    <property type="term" value="P:chromatin remodeling"/>
    <property type="evidence" value="ECO:0000318"/>
    <property type="project" value="GO_Central"/>
</dbReference>
<proteinExistence type="predicted"/>
<reference evidence="8 10" key="2">
    <citation type="journal article" date="2013" name="Nature">
        <title>Insights into bilaterian evolution from three spiralian genomes.</title>
        <authorList>
            <person name="Simakov O."/>
            <person name="Marletaz F."/>
            <person name="Cho S.J."/>
            <person name="Edsinger-Gonzales E."/>
            <person name="Havlak P."/>
            <person name="Hellsten U."/>
            <person name="Kuo D.H."/>
            <person name="Larsson T."/>
            <person name="Lv J."/>
            <person name="Arendt D."/>
            <person name="Savage R."/>
            <person name="Osoegawa K."/>
            <person name="de Jong P."/>
            <person name="Grimwood J."/>
            <person name="Chapman J.A."/>
            <person name="Shapiro H."/>
            <person name="Aerts A."/>
            <person name="Otillar R.P."/>
            <person name="Terry A.Y."/>
            <person name="Boore J.L."/>
            <person name="Grigoriev I.V."/>
            <person name="Lindberg D.R."/>
            <person name="Seaver E.C."/>
            <person name="Weisblat D.A."/>
            <person name="Putnam N.H."/>
            <person name="Rokhsar D.S."/>
        </authorList>
    </citation>
    <scope>NUCLEOTIDE SEQUENCE</scope>
</reference>
<feature type="domain" description="Protein arginine N-methyltransferase" evidence="7">
    <location>
        <begin position="149"/>
        <end position="302"/>
    </location>
</feature>
<dbReference type="InterPro" id="IPR025799">
    <property type="entry name" value="Arg_MeTrfase"/>
</dbReference>
<dbReference type="FunCoup" id="T1G6S8">
    <property type="interactions" value="846"/>
</dbReference>
<dbReference type="PANTHER" id="PTHR11006:SF53">
    <property type="entry name" value="PROTEIN ARGININE N-METHYLTRANSFERASE 3"/>
    <property type="match status" value="1"/>
</dbReference>
<accession>T1G6S8</accession>
<dbReference type="STRING" id="6412.T1G6S8"/>
<dbReference type="Pfam" id="PF22528">
    <property type="entry name" value="PRMT_C"/>
    <property type="match status" value="1"/>
</dbReference>
<evidence type="ECO:0000256" key="3">
    <source>
        <dbReference type="ARBA" id="ARBA00022679"/>
    </source>
</evidence>
<dbReference type="EnsemblMetazoa" id="HelroT87604">
    <property type="protein sequence ID" value="HelroP87604"/>
    <property type="gene ID" value="HelroG87604"/>
</dbReference>
<dbReference type="GeneID" id="20216775"/>
<dbReference type="Gene3D" id="3.40.50.150">
    <property type="entry name" value="Vaccinia Virus protein VP39"/>
    <property type="match status" value="1"/>
</dbReference>
<keyword evidence="3 6" id="KW-0808">Transferase</keyword>
<evidence type="ECO:0000256" key="4">
    <source>
        <dbReference type="ARBA" id="ARBA00022691"/>
    </source>
</evidence>
<dbReference type="FunFam" id="2.70.160.11:FF:000001">
    <property type="entry name" value="Blast:Protein arginine N-methyltransferase 1"/>
    <property type="match status" value="1"/>
</dbReference>
<dbReference type="OrthoDB" id="7848332at2759"/>
<dbReference type="HOGENOM" id="CLU_017375_1_2_1"/>
<dbReference type="InParanoid" id="T1G6S8"/>
<keyword evidence="10" id="KW-1185">Reference proteome</keyword>
<dbReference type="OMA" id="NERINFW"/>
<dbReference type="AlphaFoldDB" id="T1G6S8"/>
<dbReference type="FunFam" id="3.40.50.150:FF:000003">
    <property type="entry name" value="Blast:Protein arginine N-methyltransferase 1"/>
    <property type="match status" value="1"/>
</dbReference>
<organism evidence="9 10">
    <name type="scientific">Helobdella robusta</name>
    <name type="common">Californian leech</name>
    <dbReference type="NCBI Taxonomy" id="6412"/>
    <lineage>
        <taxon>Eukaryota</taxon>
        <taxon>Metazoa</taxon>
        <taxon>Spiralia</taxon>
        <taxon>Lophotrochozoa</taxon>
        <taxon>Annelida</taxon>
        <taxon>Clitellata</taxon>
        <taxon>Hirudinea</taxon>
        <taxon>Rhynchobdellida</taxon>
        <taxon>Glossiphoniidae</taxon>
        <taxon>Helobdella</taxon>
    </lineage>
</organism>
<keyword evidence="2 6" id="KW-0489">Methyltransferase</keyword>
<name>T1G6S8_HELRO</name>
<evidence type="ECO:0000256" key="2">
    <source>
        <dbReference type="ARBA" id="ARBA00022603"/>
    </source>
</evidence>
<dbReference type="KEGG" id="hro:HELRODRAFT_87604"/>
<dbReference type="GO" id="GO:0042054">
    <property type="term" value="F:histone methyltransferase activity"/>
    <property type="evidence" value="ECO:0000318"/>
    <property type="project" value="GO_Central"/>
</dbReference>
<dbReference type="CTD" id="20216775"/>
<evidence type="ECO:0000256" key="6">
    <source>
        <dbReference type="PROSITE-ProRule" id="PRU01015"/>
    </source>
</evidence>
<reference evidence="9" key="3">
    <citation type="submission" date="2015-06" db="UniProtKB">
        <authorList>
            <consortium name="EnsemblMetazoa"/>
        </authorList>
    </citation>
    <scope>IDENTIFICATION</scope>
</reference>
<evidence type="ECO:0000256" key="1">
    <source>
        <dbReference type="ARBA" id="ARBA00011925"/>
    </source>
</evidence>
<evidence type="ECO:0000259" key="7">
    <source>
        <dbReference type="Pfam" id="PF22528"/>
    </source>
</evidence>
<dbReference type="SUPFAM" id="SSF53335">
    <property type="entry name" value="S-adenosyl-L-methionine-dependent methyltransferases"/>
    <property type="match status" value="1"/>
</dbReference>
<evidence type="ECO:0000313" key="8">
    <source>
        <dbReference type="EMBL" id="ESN94740.1"/>
    </source>
</evidence>
<dbReference type="Gene3D" id="2.70.160.11">
    <property type="entry name" value="Hnrnp arginine n-methyltransferase1"/>
    <property type="match status" value="1"/>
</dbReference>
<dbReference type="RefSeq" id="XP_009027080.1">
    <property type="nucleotide sequence ID" value="XM_009028832.1"/>
</dbReference>
<dbReference type="EMBL" id="KB097563">
    <property type="protein sequence ID" value="ESN94740.1"/>
    <property type="molecule type" value="Genomic_DNA"/>
</dbReference>
<evidence type="ECO:0000256" key="5">
    <source>
        <dbReference type="ARBA" id="ARBA00049303"/>
    </source>
</evidence>
<dbReference type="GO" id="GO:0006355">
    <property type="term" value="P:regulation of DNA-templated transcription"/>
    <property type="evidence" value="ECO:0000318"/>
    <property type="project" value="GO_Central"/>
</dbReference>
<dbReference type="GO" id="GO:0016274">
    <property type="term" value="F:protein-arginine N-methyltransferase activity"/>
    <property type="evidence" value="ECO:0000318"/>
    <property type="project" value="GO_Central"/>
</dbReference>
<reference evidence="10" key="1">
    <citation type="submission" date="2012-12" db="EMBL/GenBank/DDBJ databases">
        <authorList>
            <person name="Hellsten U."/>
            <person name="Grimwood J."/>
            <person name="Chapman J.A."/>
            <person name="Shapiro H."/>
            <person name="Aerts A."/>
            <person name="Otillar R.P."/>
            <person name="Terry A.Y."/>
            <person name="Boore J.L."/>
            <person name="Simakov O."/>
            <person name="Marletaz F."/>
            <person name="Cho S.-J."/>
            <person name="Edsinger-Gonzales E."/>
            <person name="Havlak P."/>
            <person name="Kuo D.-H."/>
            <person name="Larsson T."/>
            <person name="Lv J."/>
            <person name="Arendt D."/>
            <person name="Savage R."/>
            <person name="Osoegawa K."/>
            <person name="de Jong P."/>
            <person name="Lindberg D.R."/>
            <person name="Seaver E.C."/>
            <person name="Weisblat D.A."/>
            <person name="Putnam N.H."/>
            <person name="Grigoriev I.V."/>
            <person name="Rokhsar D.S."/>
        </authorList>
    </citation>
    <scope>NUCLEOTIDE SEQUENCE</scope>
</reference>
<dbReference type="PROSITE" id="PS51678">
    <property type="entry name" value="SAM_MT_PRMT"/>
    <property type="match status" value="1"/>
</dbReference>
<evidence type="ECO:0000313" key="9">
    <source>
        <dbReference type="EnsemblMetazoa" id="HelroP87604"/>
    </source>
</evidence>
<dbReference type="EMBL" id="AMQM01007085">
    <property type="status" value="NOT_ANNOTATED_CDS"/>
    <property type="molecule type" value="Genomic_DNA"/>
</dbReference>
<keyword evidence="4 6" id="KW-0949">S-adenosyl-L-methionine</keyword>
<dbReference type="eggNOG" id="KOG1499">
    <property type="taxonomic scope" value="Eukaryota"/>
</dbReference>